<dbReference type="RefSeq" id="WP_276640571.1">
    <property type="nucleotide sequence ID" value="NZ_CAUTUS010000002.1"/>
</dbReference>
<organism evidence="2 3">
    <name type="scientific">Dialister invisus</name>
    <dbReference type="NCBI Taxonomy" id="218538"/>
    <lineage>
        <taxon>Bacteria</taxon>
        <taxon>Bacillati</taxon>
        <taxon>Bacillota</taxon>
        <taxon>Negativicutes</taxon>
        <taxon>Veillonellales</taxon>
        <taxon>Veillonellaceae</taxon>
        <taxon>Dialister</taxon>
    </lineage>
</organism>
<evidence type="ECO:0000256" key="1">
    <source>
        <dbReference type="SAM" id="Phobius"/>
    </source>
</evidence>
<gene>
    <name evidence="2" type="ORF">HXL70_07625</name>
</gene>
<name>A0A930B6R6_9FIRM</name>
<keyword evidence="1" id="KW-0812">Transmembrane</keyword>
<proteinExistence type="predicted"/>
<comment type="caution">
    <text evidence="2">The sequence shown here is derived from an EMBL/GenBank/DDBJ whole genome shotgun (WGS) entry which is preliminary data.</text>
</comment>
<dbReference type="AlphaFoldDB" id="A0A930B6R6"/>
<dbReference type="Proteomes" id="UP000757890">
    <property type="component" value="Unassembled WGS sequence"/>
</dbReference>
<evidence type="ECO:0000313" key="2">
    <source>
        <dbReference type="EMBL" id="MBF1129893.1"/>
    </source>
</evidence>
<accession>A0A930B6R6</accession>
<feature type="transmembrane region" description="Helical" evidence="1">
    <location>
        <begin position="6"/>
        <end position="30"/>
    </location>
</feature>
<keyword evidence="1" id="KW-0472">Membrane</keyword>
<keyword evidence="1" id="KW-1133">Transmembrane helix</keyword>
<sequence>MRKRQGFALLWAVSAVSIVFLLGGTAFFMLRAALRSEQAMEIEADEAFLVQEVMETIKYNSRLQGALPVPSGDVARNGRNYHISIEENHRMIEGVEMREVSCTVTDKTGTSFSAVLLLEAP</sequence>
<dbReference type="EMBL" id="JABZMK010000065">
    <property type="protein sequence ID" value="MBF1129893.1"/>
    <property type="molecule type" value="Genomic_DNA"/>
</dbReference>
<protein>
    <submittedName>
        <fullName evidence="2">Uncharacterized protein</fullName>
    </submittedName>
</protein>
<evidence type="ECO:0000313" key="3">
    <source>
        <dbReference type="Proteomes" id="UP000757890"/>
    </source>
</evidence>
<reference evidence="2" key="1">
    <citation type="submission" date="2020-04" db="EMBL/GenBank/DDBJ databases">
        <title>Deep metagenomics examines the oral microbiome during advanced dental caries in children, revealing novel taxa and co-occurrences with host molecules.</title>
        <authorList>
            <person name="Baker J.L."/>
            <person name="Morton J.T."/>
            <person name="Dinis M."/>
            <person name="Alvarez R."/>
            <person name="Tran N.C."/>
            <person name="Knight R."/>
            <person name="Edlund A."/>
        </authorList>
    </citation>
    <scope>NUCLEOTIDE SEQUENCE</scope>
    <source>
        <strain evidence="2">JCVI_32_bin.14</strain>
    </source>
</reference>